<accession>A0A0G4HZU1</accession>
<reference evidence="1" key="1">
    <citation type="submission" date="2014-11" db="EMBL/GenBank/DDBJ databases">
        <authorList>
            <person name="Otto D Thomas"/>
            <person name="Naeem Raeece"/>
        </authorList>
    </citation>
    <scope>NUCLEOTIDE SEQUENCE</scope>
</reference>
<name>A0A0G4HZU1_9ALVE</name>
<protein>
    <submittedName>
        <fullName evidence="1">Uncharacterized protein</fullName>
    </submittedName>
</protein>
<evidence type="ECO:0000313" key="1">
    <source>
        <dbReference type="EMBL" id="CEM50116.1"/>
    </source>
</evidence>
<dbReference type="EMBL" id="CDMZ01004559">
    <property type="protein sequence ID" value="CEM50116.1"/>
    <property type="molecule type" value="Genomic_DNA"/>
</dbReference>
<proteinExistence type="predicted"/>
<sequence>MKKLRRRYEIFKLEFPEIVWLDRDCCGEEAVKNLIGRDEAWKRVTAKDLRRYVRRLIPQPAELKRRLQVVYDVFKTKSYNGVLLFTDRMETIWEE</sequence>
<dbReference type="AlphaFoldDB" id="A0A0G4HZU1"/>
<organism evidence="1">
    <name type="scientific">Chromera velia CCMP2878</name>
    <dbReference type="NCBI Taxonomy" id="1169474"/>
    <lineage>
        <taxon>Eukaryota</taxon>
        <taxon>Sar</taxon>
        <taxon>Alveolata</taxon>
        <taxon>Colpodellida</taxon>
        <taxon>Chromeraceae</taxon>
        <taxon>Chromera</taxon>
    </lineage>
</organism>
<dbReference type="VEuPathDB" id="CryptoDB:Cvel_34162"/>
<gene>
    <name evidence="1" type="ORF">Cvel_34162</name>
</gene>